<evidence type="ECO:0000313" key="2">
    <source>
        <dbReference type="Proteomes" id="UP001181046"/>
    </source>
</evidence>
<dbReference type="SUPFAM" id="SSF50969">
    <property type="entry name" value="YVTN repeat-like/Quinoprotein amine dehydrogenase"/>
    <property type="match status" value="1"/>
</dbReference>
<gene>
    <name evidence="1" type="ORF">P7H27_04820</name>
</gene>
<accession>A0ABU3FBK4</accession>
<comment type="caution">
    <text evidence="1">The sequence shown here is derived from an EMBL/GenBank/DDBJ whole genome shotgun (WGS) entry which is preliminary data.</text>
</comment>
<dbReference type="Proteomes" id="UP001181046">
    <property type="component" value="Unassembled WGS sequence"/>
</dbReference>
<evidence type="ECO:0000313" key="1">
    <source>
        <dbReference type="EMBL" id="MDT2759080.1"/>
    </source>
</evidence>
<dbReference type="EMBL" id="JARQAJ010000002">
    <property type="protein sequence ID" value="MDT2759080.1"/>
    <property type="molecule type" value="Genomic_DNA"/>
</dbReference>
<reference evidence="1" key="1">
    <citation type="submission" date="2023-03" db="EMBL/GenBank/DDBJ databases">
        <authorList>
            <person name="Shen W."/>
            <person name="Cai J."/>
        </authorList>
    </citation>
    <scope>NUCLEOTIDE SEQUENCE</scope>
    <source>
        <strain evidence="1">P66-3</strain>
    </source>
</reference>
<proteinExistence type="predicted"/>
<dbReference type="InterPro" id="IPR011044">
    <property type="entry name" value="Quino_amine_DH_bsu"/>
</dbReference>
<keyword evidence="2" id="KW-1185">Reference proteome</keyword>
<sequence>MKNFFCNLNNWLRRFLGGFFFKQRQLEQAFPEFFAAVKRTYPIPGLKESSSLNLSNKKETCTAMTPQGMTLTEEYLLISAYCYDHCHHSVIYVLDRNTGDKIKTVILPDLPHVGGLAYDPTQQNIWLSHTAGPYAAVAAIPLVEIENYIDDSLPIAYQQKVVLKELSHASALTYDRKYLVTALFSVKNFGEIVCYPIESTNPLKRIKKSKQTILESPFGTLAIPKKIQGVTFYKNFLLLSQSWGRQTGKIFIFDIQETTDFSDTQQAIKFISTPPYLEQIYVENDQLFALFESGAVAYQQKTPFVLKEVLQLDLSILLK</sequence>
<dbReference type="RefSeq" id="WP_311829642.1">
    <property type="nucleotide sequence ID" value="NZ_JARQAJ010000002.1"/>
</dbReference>
<protein>
    <submittedName>
        <fullName evidence="1">Uncharacterized protein</fullName>
    </submittedName>
</protein>
<organism evidence="1 2">
    <name type="scientific">Enterococcus xiangfangensis</name>
    <dbReference type="NCBI Taxonomy" id="1296537"/>
    <lineage>
        <taxon>Bacteria</taxon>
        <taxon>Bacillati</taxon>
        <taxon>Bacillota</taxon>
        <taxon>Bacilli</taxon>
        <taxon>Lactobacillales</taxon>
        <taxon>Enterococcaceae</taxon>
        <taxon>Enterococcus</taxon>
    </lineage>
</organism>
<name>A0ABU3FBK4_9ENTE</name>